<name>A0AAV4DQV4_9GAST</name>
<keyword evidence="4" id="KW-1185">Reference proteome</keyword>
<dbReference type="Pfam" id="PF12799">
    <property type="entry name" value="LRR_4"/>
    <property type="match status" value="1"/>
</dbReference>
<dbReference type="PROSITE" id="PS51450">
    <property type="entry name" value="LRR"/>
    <property type="match status" value="3"/>
</dbReference>
<dbReference type="InterPro" id="IPR003591">
    <property type="entry name" value="Leu-rich_rpt_typical-subtyp"/>
</dbReference>
<reference evidence="3 4" key="1">
    <citation type="journal article" date="2021" name="Elife">
        <title>Chloroplast acquisition without the gene transfer in kleptoplastic sea slugs, Plakobranchus ocellatus.</title>
        <authorList>
            <person name="Maeda T."/>
            <person name="Takahashi S."/>
            <person name="Yoshida T."/>
            <person name="Shimamura S."/>
            <person name="Takaki Y."/>
            <person name="Nagai Y."/>
            <person name="Toyoda A."/>
            <person name="Suzuki Y."/>
            <person name="Arimoto A."/>
            <person name="Ishii H."/>
            <person name="Satoh N."/>
            <person name="Nishiyama T."/>
            <person name="Hasebe M."/>
            <person name="Maruyama T."/>
            <person name="Minagawa J."/>
            <person name="Obokata J."/>
            <person name="Shigenobu S."/>
        </authorList>
    </citation>
    <scope>NUCLEOTIDE SEQUENCE [LARGE SCALE GENOMIC DNA]</scope>
</reference>
<dbReference type="PANTHER" id="PTHR45973:SF8">
    <property type="entry name" value="LEUCINE-RICH REPEAT-CONTAINING PROTEIN 49"/>
    <property type="match status" value="1"/>
</dbReference>
<protein>
    <submittedName>
        <fullName evidence="3">Leucine-rich repeat-containing protein 49</fullName>
    </submittedName>
</protein>
<gene>
    <name evidence="3" type="ORF">PoB_007275100</name>
</gene>
<dbReference type="InterPro" id="IPR025875">
    <property type="entry name" value="Leu-rich_rpt_4"/>
</dbReference>
<sequence>MRVQVVNSVAVWSCVVQEFLSCKLSSPSPLGLSDLICTLFWCSRIRKIENLDSLMKLDVLDLHGNQISKIENLNHLTELRVLNLAGNSISHVDELSGIDSLAELNLRRNKIRTVTEIDLLPNLQRLFLSFNEISSHVRRERACQIGFVFHEISCAVLNDLIPKYLEFFLSPVRTRLKPPSNG</sequence>
<evidence type="ECO:0000313" key="4">
    <source>
        <dbReference type="Proteomes" id="UP000735302"/>
    </source>
</evidence>
<keyword evidence="2" id="KW-0677">Repeat</keyword>
<evidence type="ECO:0000313" key="3">
    <source>
        <dbReference type="EMBL" id="GFO46246.1"/>
    </source>
</evidence>
<organism evidence="3 4">
    <name type="scientific">Plakobranchus ocellatus</name>
    <dbReference type="NCBI Taxonomy" id="259542"/>
    <lineage>
        <taxon>Eukaryota</taxon>
        <taxon>Metazoa</taxon>
        <taxon>Spiralia</taxon>
        <taxon>Lophotrochozoa</taxon>
        <taxon>Mollusca</taxon>
        <taxon>Gastropoda</taxon>
        <taxon>Heterobranchia</taxon>
        <taxon>Euthyneura</taxon>
        <taxon>Panpulmonata</taxon>
        <taxon>Sacoglossa</taxon>
        <taxon>Placobranchoidea</taxon>
        <taxon>Plakobranchidae</taxon>
        <taxon>Plakobranchus</taxon>
    </lineage>
</organism>
<dbReference type="SMART" id="SM00369">
    <property type="entry name" value="LRR_TYP"/>
    <property type="match status" value="3"/>
</dbReference>
<dbReference type="Gene3D" id="3.80.10.10">
    <property type="entry name" value="Ribonuclease Inhibitor"/>
    <property type="match status" value="1"/>
</dbReference>
<keyword evidence="1" id="KW-0433">Leucine-rich repeat</keyword>
<dbReference type="Proteomes" id="UP000735302">
    <property type="component" value="Unassembled WGS sequence"/>
</dbReference>
<dbReference type="EMBL" id="BLXT01008183">
    <property type="protein sequence ID" value="GFO46246.1"/>
    <property type="molecule type" value="Genomic_DNA"/>
</dbReference>
<accession>A0AAV4DQV4</accession>
<evidence type="ECO:0000256" key="1">
    <source>
        <dbReference type="ARBA" id="ARBA00022614"/>
    </source>
</evidence>
<dbReference type="InterPro" id="IPR032675">
    <property type="entry name" value="LRR_dom_sf"/>
</dbReference>
<dbReference type="InterPro" id="IPR050576">
    <property type="entry name" value="Cilia_flagella_integrity"/>
</dbReference>
<dbReference type="PANTHER" id="PTHR45973">
    <property type="entry name" value="PROTEIN PHOSPHATASE 1 REGULATORY SUBUNIT SDS22-RELATED"/>
    <property type="match status" value="1"/>
</dbReference>
<dbReference type="AlphaFoldDB" id="A0AAV4DQV4"/>
<dbReference type="SUPFAM" id="SSF52075">
    <property type="entry name" value="Outer arm dynein light chain 1"/>
    <property type="match status" value="1"/>
</dbReference>
<dbReference type="InterPro" id="IPR001611">
    <property type="entry name" value="Leu-rich_rpt"/>
</dbReference>
<comment type="caution">
    <text evidence="3">The sequence shown here is derived from an EMBL/GenBank/DDBJ whole genome shotgun (WGS) entry which is preliminary data.</text>
</comment>
<proteinExistence type="predicted"/>
<dbReference type="SMART" id="SM00365">
    <property type="entry name" value="LRR_SD22"/>
    <property type="match status" value="4"/>
</dbReference>
<evidence type="ECO:0000256" key="2">
    <source>
        <dbReference type="ARBA" id="ARBA00022737"/>
    </source>
</evidence>